<reference evidence="2" key="1">
    <citation type="submission" date="2020-05" db="EMBL/GenBank/DDBJ databases">
        <authorList>
            <person name="Chiriac C."/>
            <person name="Salcher M."/>
            <person name="Ghai R."/>
            <person name="Kavagutti S V."/>
        </authorList>
    </citation>
    <scope>NUCLEOTIDE SEQUENCE</scope>
</reference>
<feature type="transmembrane region" description="Helical" evidence="1">
    <location>
        <begin position="12"/>
        <end position="31"/>
    </location>
</feature>
<proteinExistence type="predicted"/>
<feature type="transmembrane region" description="Helical" evidence="1">
    <location>
        <begin position="377"/>
        <end position="396"/>
    </location>
</feature>
<feature type="transmembrane region" description="Helical" evidence="1">
    <location>
        <begin position="327"/>
        <end position="344"/>
    </location>
</feature>
<sequence>MKLFLRRNSPVLYMMLAMVVLYAPWMGRGYVNLEYPFSMAARALSDSRYAGQIDTYFAVQANPLGYSFVLAIIYKIFGYHDWFWLAKLPSLCGALMILVSGWMLTRDRWQSRRSLFYIWCGLVILHPMIIAFGTAATADVLPVGLLMLAIAIAIKSADNEIVSKIVAALLFGFSIIVKYNSVYFAGAFLAVAFLKRSKKSTSVTLISRDVAIFASFPLITLVTYIVWLNAKFNVFVSNGLAGGSPNFFNVLNWSLTFGKYLSFLGLFIGIFPLVMILNETRQSSERLKKLVIMVGLVLIGWFVLSWRVMGEMDFGGGFYIASNRSRILETFGFLSGVFVCLFVFRQFRNHDRVTEVLISGLAPYLLLISASRPSQRYLIYIVPISLLLLIYVSDVLSAKLRNLTLGLTALGFAAVSLLGMSYLRAQGNASENMAVWMEQNRVIDQSSASPIGVHAGQHFYGITSSEIKYEVIQTSLEGEKLITERILHREAMNVLGKITRVYVLRELPKIP</sequence>
<keyword evidence="1" id="KW-0812">Transmembrane</keyword>
<protein>
    <submittedName>
        <fullName evidence="2">Unannotated protein</fullName>
    </submittedName>
</protein>
<feature type="transmembrane region" description="Helical" evidence="1">
    <location>
        <begin position="206"/>
        <end position="227"/>
    </location>
</feature>
<feature type="transmembrane region" description="Helical" evidence="1">
    <location>
        <begin position="290"/>
        <end position="307"/>
    </location>
</feature>
<keyword evidence="1" id="KW-1133">Transmembrane helix</keyword>
<keyword evidence="1" id="KW-0472">Membrane</keyword>
<evidence type="ECO:0000256" key="1">
    <source>
        <dbReference type="SAM" id="Phobius"/>
    </source>
</evidence>
<evidence type="ECO:0000313" key="2">
    <source>
        <dbReference type="EMBL" id="CAB4751195.1"/>
    </source>
</evidence>
<accession>A0A6J6TW07</accession>
<feature type="transmembrane region" description="Helical" evidence="1">
    <location>
        <begin position="260"/>
        <end position="278"/>
    </location>
</feature>
<feature type="transmembrane region" description="Helical" evidence="1">
    <location>
        <begin position="165"/>
        <end position="194"/>
    </location>
</feature>
<feature type="transmembrane region" description="Helical" evidence="1">
    <location>
        <begin position="116"/>
        <end position="138"/>
    </location>
</feature>
<organism evidence="2">
    <name type="scientific">freshwater metagenome</name>
    <dbReference type="NCBI Taxonomy" id="449393"/>
    <lineage>
        <taxon>unclassified sequences</taxon>
        <taxon>metagenomes</taxon>
        <taxon>ecological metagenomes</taxon>
    </lineage>
</organism>
<feature type="transmembrane region" description="Helical" evidence="1">
    <location>
        <begin position="403"/>
        <end position="423"/>
    </location>
</feature>
<gene>
    <name evidence="2" type="ORF">UFOPK2855_00166</name>
</gene>
<dbReference type="AlphaFoldDB" id="A0A6J6TW07"/>
<feature type="transmembrane region" description="Helical" evidence="1">
    <location>
        <begin position="82"/>
        <end position="104"/>
    </location>
</feature>
<name>A0A6J6TW07_9ZZZZ</name>
<dbReference type="EMBL" id="CAEZZK010000017">
    <property type="protein sequence ID" value="CAB4751195.1"/>
    <property type="molecule type" value="Genomic_DNA"/>
</dbReference>